<evidence type="ECO:0008006" key="3">
    <source>
        <dbReference type="Google" id="ProtNLM"/>
    </source>
</evidence>
<keyword evidence="2" id="KW-1185">Reference proteome</keyword>
<evidence type="ECO:0000313" key="1">
    <source>
        <dbReference type="EMBL" id="GAA1815392.1"/>
    </source>
</evidence>
<gene>
    <name evidence="1" type="ORF">GCM10009749_26430</name>
</gene>
<protein>
    <recommendedName>
        <fullName evidence="3">DUF222 domain-containing protein</fullName>
    </recommendedName>
</protein>
<reference evidence="2" key="1">
    <citation type="journal article" date="2019" name="Int. J. Syst. Evol. Microbiol.">
        <title>The Global Catalogue of Microorganisms (GCM) 10K type strain sequencing project: providing services to taxonomists for standard genome sequencing and annotation.</title>
        <authorList>
            <consortium name="The Broad Institute Genomics Platform"/>
            <consortium name="The Broad Institute Genome Sequencing Center for Infectious Disease"/>
            <person name="Wu L."/>
            <person name="Ma J."/>
        </authorList>
    </citation>
    <scope>NUCLEOTIDE SEQUENCE [LARGE SCALE GENOMIC DNA]</scope>
    <source>
        <strain evidence="2">JCM 14322</strain>
    </source>
</reference>
<comment type="caution">
    <text evidence="1">The sequence shown here is derived from an EMBL/GenBank/DDBJ whole genome shotgun (WGS) entry which is preliminary data.</text>
</comment>
<dbReference type="Proteomes" id="UP001500002">
    <property type="component" value="Unassembled WGS sequence"/>
</dbReference>
<accession>A0ABP4YJ41</accession>
<name>A0ABP4YJ41_9MICO</name>
<sequence>MTDDSNDRFQLAAAATTRLVSQCVAHAERVSAKLNDRIAAAATSSPCRLDEARALNGEHLLAFKQLLEHVETMCNAMVSHLTGLKHLLSDEMFHPLPAMVIARAIAEVAASTSWMLHPGLSSDERAARGYATMFAIVQRSITDAQPSDVARMKELREELVKHLRKPGGDLTVERGNKHGVIQEYVAQITVGRGHNKARAKVAVNYSQRIEQEIPDIGPLYKAMSGVAHGTQTAITTSWSTPDSYARLIGHVASASTEAWSHALHDWVGASAGRFLNETDRQNILLSIPEATRARAIAKFAAMVLSDGGPGTK</sequence>
<dbReference type="RefSeq" id="WP_344296778.1">
    <property type="nucleotide sequence ID" value="NZ_BAAANJ010000009.1"/>
</dbReference>
<dbReference type="EMBL" id="BAAANJ010000009">
    <property type="protein sequence ID" value="GAA1815392.1"/>
    <property type="molecule type" value="Genomic_DNA"/>
</dbReference>
<evidence type="ECO:0000313" key="2">
    <source>
        <dbReference type="Proteomes" id="UP001500002"/>
    </source>
</evidence>
<organism evidence="1 2">
    <name type="scientific">Agromyces neolithicus</name>
    <dbReference type="NCBI Taxonomy" id="269420"/>
    <lineage>
        <taxon>Bacteria</taxon>
        <taxon>Bacillati</taxon>
        <taxon>Actinomycetota</taxon>
        <taxon>Actinomycetes</taxon>
        <taxon>Micrococcales</taxon>
        <taxon>Microbacteriaceae</taxon>
        <taxon>Agromyces</taxon>
    </lineage>
</organism>
<proteinExistence type="predicted"/>